<accession>A0A2M3ZVS5</accession>
<sequence length="90" mass="10557">MVVALVHIRYIALFWRVHKSNSQRLTEAPLWNGTLEYSRSRISTSRATQIHFNLHGGEESRGNSCQPEDPLLFFALLFFFCTRRKCKKDK</sequence>
<dbReference type="EMBL" id="GGFM01011892">
    <property type="protein sequence ID" value="MBW32643.1"/>
    <property type="molecule type" value="Transcribed_RNA"/>
</dbReference>
<name>A0A2M3ZVS5_9DIPT</name>
<proteinExistence type="predicted"/>
<protein>
    <submittedName>
        <fullName evidence="1">Putative secreted peptide</fullName>
    </submittedName>
</protein>
<organism evidence="1">
    <name type="scientific">Anopheles braziliensis</name>
    <dbReference type="NCBI Taxonomy" id="58242"/>
    <lineage>
        <taxon>Eukaryota</taxon>
        <taxon>Metazoa</taxon>
        <taxon>Ecdysozoa</taxon>
        <taxon>Arthropoda</taxon>
        <taxon>Hexapoda</taxon>
        <taxon>Insecta</taxon>
        <taxon>Pterygota</taxon>
        <taxon>Neoptera</taxon>
        <taxon>Endopterygota</taxon>
        <taxon>Diptera</taxon>
        <taxon>Nematocera</taxon>
        <taxon>Culicoidea</taxon>
        <taxon>Culicidae</taxon>
        <taxon>Anophelinae</taxon>
        <taxon>Anopheles</taxon>
    </lineage>
</organism>
<dbReference type="AlphaFoldDB" id="A0A2M3ZVS5"/>
<reference evidence="1" key="1">
    <citation type="submission" date="2018-01" db="EMBL/GenBank/DDBJ databases">
        <title>An insight into the sialome of Amazonian anophelines.</title>
        <authorList>
            <person name="Ribeiro J.M."/>
            <person name="Scarpassa V."/>
            <person name="Calvo E."/>
        </authorList>
    </citation>
    <scope>NUCLEOTIDE SEQUENCE</scope>
    <source>
        <tissue evidence="1">Salivary glands</tissue>
    </source>
</reference>
<evidence type="ECO:0000313" key="1">
    <source>
        <dbReference type="EMBL" id="MBW32643.1"/>
    </source>
</evidence>